<protein>
    <submittedName>
        <fullName evidence="2">Uncharacterized protein</fullName>
    </submittedName>
</protein>
<keyword evidence="3" id="KW-1185">Reference proteome</keyword>
<evidence type="ECO:0000313" key="2">
    <source>
        <dbReference type="Ensembl" id="ENSAZOP00000025006.1"/>
    </source>
</evidence>
<accession>A0A8B9VRF9</accession>
<dbReference type="Ensembl" id="ENSAZOT00000026832.1">
    <property type="protein sequence ID" value="ENSAZOP00000025006.1"/>
    <property type="gene ID" value="ENSAZOG00000016061.1"/>
</dbReference>
<evidence type="ECO:0000256" key="1">
    <source>
        <dbReference type="SAM" id="MobiDB-lite"/>
    </source>
</evidence>
<reference evidence="2" key="1">
    <citation type="submission" date="2025-08" db="UniProtKB">
        <authorList>
            <consortium name="Ensembl"/>
        </authorList>
    </citation>
    <scope>IDENTIFICATION</scope>
</reference>
<organism evidence="2 3">
    <name type="scientific">Anas zonorhyncha</name>
    <name type="common">Eastern spot-billed duck</name>
    <dbReference type="NCBI Taxonomy" id="75864"/>
    <lineage>
        <taxon>Eukaryota</taxon>
        <taxon>Metazoa</taxon>
        <taxon>Chordata</taxon>
        <taxon>Craniata</taxon>
        <taxon>Vertebrata</taxon>
        <taxon>Euteleostomi</taxon>
        <taxon>Archelosauria</taxon>
        <taxon>Archosauria</taxon>
        <taxon>Dinosauria</taxon>
        <taxon>Saurischia</taxon>
        <taxon>Theropoda</taxon>
        <taxon>Coelurosauria</taxon>
        <taxon>Aves</taxon>
        <taxon>Neognathae</taxon>
        <taxon>Galloanserae</taxon>
        <taxon>Anseriformes</taxon>
        <taxon>Anatidae</taxon>
        <taxon>Anatinae</taxon>
        <taxon>Anas</taxon>
    </lineage>
</organism>
<name>A0A8B9VRF9_9AVES</name>
<proteinExistence type="predicted"/>
<evidence type="ECO:0000313" key="3">
    <source>
        <dbReference type="Proteomes" id="UP000694549"/>
    </source>
</evidence>
<sequence length="115" mass="12218">ILCQGGQHPVNSNSAGPARTCMNGPAPEKAGIFFHVPAMLSCINSLGWIWKPQKKRLLEVSSGGESENDSISLMTSPWGTATERCFQHQSETSPEFIPSQISEPHPAVGSATVAA</sequence>
<dbReference type="AlphaFoldDB" id="A0A8B9VRF9"/>
<feature type="region of interest" description="Disordered" evidence="1">
    <location>
        <begin position="87"/>
        <end position="115"/>
    </location>
</feature>
<reference evidence="2" key="2">
    <citation type="submission" date="2025-09" db="UniProtKB">
        <authorList>
            <consortium name="Ensembl"/>
        </authorList>
    </citation>
    <scope>IDENTIFICATION</scope>
</reference>
<dbReference type="Proteomes" id="UP000694549">
    <property type="component" value="Unplaced"/>
</dbReference>